<proteinExistence type="predicted"/>
<organism evidence="1 2">
    <name type="scientific">Marinobacterium lutimaris</name>
    <dbReference type="NCBI Taxonomy" id="568106"/>
    <lineage>
        <taxon>Bacteria</taxon>
        <taxon>Pseudomonadati</taxon>
        <taxon>Pseudomonadota</taxon>
        <taxon>Gammaproteobacteria</taxon>
        <taxon>Oceanospirillales</taxon>
        <taxon>Oceanospirillaceae</taxon>
        <taxon>Marinobacterium</taxon>
    </lineage>
</organism>
<dbReference type="AlphaFoldDB" id="A0A1H5XTF5"/>
<dbReference type="EMBL" id="FNVQ01000001">
    <property type="protein sequence ID" value="SEG14958.1"/>
    <property type="molecule type" value="Genomic_DNA"/>
</dbReference>
<name>A0A1H5XTF5_9GAMM</name>
<reference evidence="1 2" key="1">
    <citation type="submission" date="2016-10" db="EMBL/GenBank/DDBJ databases">
        <authorList>
            <person name="de Groot N.N."/>
        </authorList>
    </citation>
    <scope>NUCLEOTIDE SEQUENCE [LARGE SCALE GENOMIC DNA]</scope>
    <source>
        <strain evidence="1 2">DSM 22012</strain>
    </source>
</reference>
<evidence type="ECO:0000313" key="2">
    <source>
        <dbReference type="Proteomes" id="UP000236745"/>
    </source>
</evidence>
<keyword evidence="2" id="KW-1185">Reference proteome</keyword>
<gene>
    <name evidence="1" type="ORF">SAMN05444390_1011496</name>
</gene>
<evidence type="ECO:0000313" key="1">
    <source>
        <dbReference type="EMBL" id="SEG14958.1"/>
    </source>
</evidence>
<sequence>MILIIFFMLHLFDISAGNRQCGAIQGAIALLPSRPPERAEQMDYG</sequence>
<accession>A0A1H5XTF5</accession>
<protein>
    <submittedName>
        <fullName evidence="1">Uncharacterized protein</fullName>
    </submittedName>
</protein>
<dbReference type="RefSeq" id="WP_160115467.1">
    <property type="nucleotide sequence ID" value="NZ_FNVQ01000001.1"/>
</dbReference>
<dbReference type="Proteomes" id="UP000236745">
    <property type="component" value="Unassembled WGS sequence"/>
</dbReference>